<dbReference type="Proteomes" id="UP001165960">
    <property type="component" value="Unassembled WGS sequence"/>
</dbReference>
<protein>
    <submittedName>
        <fullName evidence="1">Uncharacterized protein</fullName>
    </submittedName>
</protein>
<gene>
    <name evidence="1" type="ORF">DSO57_1003105</name>
</gene>
<accession>A0ACC2UTC5</accession>
<comment type="caution">
    <text evidence="1">The sequence shown here is derived from an EMBL/GenBank/DDBJ whole genome shotgun (WGS) entry which is preliminary data.</text>
</comment>
<evidence type="ECO:0000313" key="1">
    <source>
        <dbReference type="EMBL" id="KAJ9090369.1"/>
    </source>
</evidence>
<name>A0ACC2UTC5_9FUNG</name>
<dbReference type="EMBL" id="QTSX02000007">
    <property type="protein sequence ID" value="KAJ9090369.1"/>
    <property type="molecule type" value="Genomic_DNA"/>
</dbReference>
<proteinExistence type="predicted"/>
<keyword evidence="2" id="KW-1185">Reference proteome</keyword>
<organism evidence="1 2">
    <name type="scientific">Entomophthora muscae</name>
    <dbReference type="NCBI Taxonomy" id="34485"/>
    <lineage>
        <taxon>Eukaryota</taxon>
        <taxon>Fungi</taxon>
        <taxon>Fungi incertae sedis</taxon>
        <taxon>Zoopagomycota</taxon>
        <taxon>Entomophthoromycotina</taxon>
        <taxon>Entomophthoromycetes</taxon>
        <taxon>Entomophthorales</taxon>
        <taxon>Entomophthoraceae</taxon>
        <taxon>Entomophthora</taxon>
    </lineage>
</organism>
<sequence length="257" mass="28844">MVQFILFLSLFAFEGLAARSNRAPQGQYTQSHRYSLPYDDRVNELINKLSSGNPYLREIYSNFIQHERLKESSSKVAEKPNQTRRKQTKSGFPRKNAYPKHKGKKPRTGNKKSYPKRTKTFDKNKGTSTFAQQLLAAVNAERKKLNLKAFVMNEKLNAAAAMQSKYQAAKNICSHTGEGGSDPSDRCKANGYGLCGENVALGQTSVAQVMDSWMHSQGHRDNILNPKYKEFGAARVGNAWTQNFGFGANPYSPSQDY</sequence>
<reference evidence="1" key="1">
    <citation type="submission" date="2022-04" db="EMBL/GenBank/DDBJ databases">
        <title>Genome of the entomopathogenic fungus Entomophthora muscae.</title>
        <authorList>
            <person name="Elya C."/>
            <person name="Lovett B.R."/>
            <person name="Lee E."/>
            <person name="Macias A.M."/>
            <person name="Hajek A.E."/>
            <person name="De Bivort B.L."/>
            <person name="Kasson M.T."/>
            <person name="De Fine Licht H.H."/>
            <person name="Stajich J.E."/>
        </authorList>
    </citation>
    <scope>NUCLEOTIDE SEQUENCE</scope>
    <source>
        <strain evidence="1">Berkeley</strain>
    </source>
</reference>
<evidence type="ECO:0000313" key="2">
    <source>
        <dbReference type="Proteomes" id="UP001165960"/>
    </source>
</evidence>